<feature type="domain" description="CBS" evidence="3">
    <location>
        <begin position="77"/>
        <end position="132"/>
    </location>
</feature>
<organism evidence="4 5">
    <name type="scientific">Telmatospirillum siberiense</name>
    <dbReference type="NCBI Taxonomy" id="382514"/>
    <lineage>
        <taxon>Bacteria</taxon>
        <taxon>Pseudomonadati</taxon>
        <taxon>Pseudomonadota</taxon>
        <taxon>Alphaproteobacteria</taxon>
        <taxon>Rhodospirillales</taxon>
        <taxon>Rhodospirillaceae</taxon>
        <taxon>Telmatospirillum</taxon>
    </lineage>
</organism>
<dbReference type="SMART" id="SM00116">
    <property type="entry name" value="CBS"/>
    <property type="match status" value="2"/>
</dbReference>
<dbReference type="OrthoDB" id="9807125at2"/>
<dbReference type="EMBL" id="PIUM01000028">
    <property type="protein sequence ID" value="PKU22722.1"/>
    <property type="molecule type" value="Genomic_DNA"/>
</dbReference>
<evidence type="ECO:0000313" key="5">
    <source>
        <dbReference type="Proteomes" id="UP000233293"/>
    </source>
</evidence>
<dbReference type="InterPro" id="IPR044725">
    <property type="entry name" value="CBSX3_CBS_dom"/>
</dbReference>
<accession>A0A2N3PQR3</accession>
<evidence type="ECO:0000313" key="4">
    <source>
        <dbReference type="EMBL" id="PKU22722.1"/>
    </source>
</evidence>
<dbReference type="PANTHER" id="PTHR43080:SF2">
    <property type="entry name" value="CBS DOMAIN-CONTAINING PROTEIN"/>
    <property type="match status" value="1"/>
</dbReference>
<feature type="domain" description="CBS" evidence="3">
    <location>
        <begin position="11"/>
        <end position="69"/>
    </location>
</feature>
<sequence>MIVKAILKQKANNDVETTFAEMPVSEAAKALHHRRIGALVVMDPQQGIVGILSERDIVRGMALHGAKAEDLKVRDLMTSAVLVCGPDDSLDTLMSIMTNKRVRHLPVVEEGELIGIITIGDVVKSRLEEATMQVDSLRDYVMAAR</sequence>
<dbReference type="Proteomes" id="UP000233293">
    <property type="component" value="Unassembled WGS sequence"/>
</dbReference>
<dbReference type="AlphaFoldDB" id="A0A2N3PQR3"/>
<comment type="caution">
    <text evidence="4">The sequence shown here is derived from an EMBL/GenBank/DDBJ whole genome shotgun (WGS) entry which is preliminary data.</text>
</comment>
<proteinExistence type="predicted"/>
<reference evidence="5" key="1">
    <citation type="submission" date="2017-12" db="EMBL/GenBank/DDBJ databases">
        <title>Draft genome sequence of Telmatospirillum siberiense 26-4b1T, an acidotolerant peatland alphaproteobacterium potentially involved in sulfur cycling.</title>
        <authorList>
            <person name="Hausmann B."/>
            <person name="Pjevac P."/>
            <person name="Schreck K."/>
            <person name="Herbold C.W."/>
            <person name="Daims H."/>
            <person name="Wagner M."/>
            <person name="Pester M."/>
            <person name="Loy A."/>
        </authorList>
    </citation>
    <scope>NUCLEOTIDE SEQUENCE [LARGE SCALE GENOMIC DNA]</scope>
    <source>
        <strain evidence="5">26-4b1</strain>
    </source>
</reference>
<gene>
    <name evidence="4" type="ORF">CWS72_20430</name>
</gene>
<keyword evidence="1 2" id="KW-0129">CBS domain</keyword>
<dbReference type="PANTHER" id="PTHR43080">
    <property type="entry name" value="CBS DOMAIN-CONTAINING PROTEIN CBSX3, MITOCHONDRIAL"/>
    <property type="match status" value="1"/>
</dbReference>
<evidence type="ECO:0000256" key="1">
    <source>
        <dbReference type="ARBA" id="ARBA00023122"/>
    </source>
</evidence>
<keyword evidence="5" id="KW-1185">Reference proteome</keyword>
<dbReference type="RefSeq" id="WP_101252516.1">
    <property type="nucleotide sequence ID" value="NZ_PIUM01000028.1"/>
</dbReference>
<dbReference type="PROSITE" id="PS51371">
    <property type="entry name" value="CBS"/>
    <property type="match status" value="2"/>
</dbReference>
<name>A0A2N3PQR3_9PROT</name>
<dbReference type="Gene3D" id="3.10.580.10">
    <property type="entry name" value="CBS-domain"/>
    <property type="match status" value="1"/>
</dbReference>
<dbReference type="InterPro" id="IPR000644">
    <property type="entry name" value="CBS_dom"/>
</dbReference>
<dbReference type="CDD" id="cd04623">
    <property type="entry name" value="CBS_pair_bac_euk"/>
    <property type="match status" value="1"/>
</dbReference>
<dbReference type="SUPFAM" id="SSF54631">
    <property type="entry name" value="CBS-domain pair"/>
    <property type="match status" value="1"/>
</dbReference>
<dbReference type="InterPro" id="IPR051257">
    <property type="entry name" value="Diverse_CBS-Domain"/>
</dbReference>
<evidence type="ECO:0000259" key="3">
    <source>
        <dbReference type="PROSITE" id="PS51371"/>
    </source>
</evidence>
<protein>
    <recommendedName>
        <fullName evidence="3">CBS domain-containing protein</fullName>
    </recommendedName>
</protein>
<dbReference type="InterPro" id="IPR046342">
    <property type="entry name" value="CBS_dom_sf"/>
</dbReference>
<dbReference type="Pfam" id="PF00571">
    <property type="entry name" value="CBS"/>
    <property type="match status" value="2"/>
</dbReference>
<evidence type="ECO:0000256" key="2">
    <source>
        <dbReference type="PROSITE-ProRule" id="PRU00703"/>
    </source>
</evidence>